<dbReference type="PROSITE" id="PS00518">
    <property type="entry name" value="ZF_RING_1"/>
    <property type="match status" value="1"/>
</dbReference>
<dbReference type="Pfam" id="PF13923">
    <property type="entry name" value="zf-C3HC4_2"/>
    <property type="match status" value="1"/>
</dbReference>
<keyword evidence="2 4" id="KW-0863">Zinc-finger</keyword>
<dbReference type="GO" id="GO:0061630">
    <property type="term" value="F:ubiquitin protein ligase activity"/>
    <property type="evidence" value="ECO:0007669"/>
    <property type="project" value="InterPro"/>
</dbReference>
<comment type="caution">
    <text evidence="7">The sequence shown here is derived from an EMBL/GenBank/DDBJ whole genome shotgun (WGS) entry which is preliminary data.</text>
</comment>
<dbReference type="Proteomes" id="UP000694044">
    <property type="component" value="Unassembled WGS sequence"/>
</dbReference>
<dbReference type="GO" id="GO:0140082">
    <property type="term" value="F:SUMO-ubiquitin ligase activity"/>
    <property type="evidence" value="ECO:0007669"/>
    <property type="project" value="TreeGrafter"/>
</dbReference>
<dbReference type="GO" id="GO:0033768">
    <property type="term" value="C:SUMO-targeted ubiquitin ligase complex"/>
    <property type="evidence" value="ECO:0007669"/>
    <property type="project" value="TreeGrafter"/>
</dbReference>
<dbReference type="GO" id="GO:0032183">
    <property type="term" value="F:SUMO binding"/>
    <property type="evidence" value="ECO:0007669"/>
    <property type="project" value="TreeGrafter"/>
</dbReference>
<evidence type="ECO:0000256" key="2">
    <source>
        <dbReference type="ARBA" id="ARBA00022771"/>
    </source>
</evidence>
<keyword evidence="8" id="KW-1185">Reference proteome</keyword>
<dbReference type="GO" id="GO:0006511">
    <property type="term" value="P:ubiquitin-dependent protein catabolic process"/>
    <property type="evidence" value="ECO:0007669"/>
    <property type="project" value="TreeGrafter"/>
</dbReference>
<dbReference type="InterPro" id="IPR001841">
    <property type="entry name" value="Znf_RING"/>
</dbReference>
<dbReference type="GO" id="GO:0008270">
    <property type="term" value="F:zinc ion binding"/>
    <property type="evidence" value="ECO:0007669"/>
    <property type="project" value="UniProtKB-KW"/>
</dbReference>
<evidence type="ECO:0000256" key="5">
    <source>
        <dbReference type="SAM" id="MobiDB-lite"/>
    </source>
</evidence>
<evidence type="ECO:0000313" key="7">
    <source>
        <dbReference type="EMBL" id="KAG7386294.1"/>
    </source>
</evidence>
<evidence type="ECO:0000256" key="4">
    <source>
        <dbReference type="PROSITE-ProRule" id="PRU00175"/>
    </source>
</evidence>
<accession>A0A8T1W2S3</accession>
<name>A0A8T1W2S3_9STRA</name>
<feature type="compositionally biased region" description="Low complexity" evidence="5">
    <location>
        <begin position="10"/>
        <end position="26"/>
    </location>
</feature>
<dbReference type="AlphaFoldDB" id="A0A8T1W2S3"/>
<feature type="domain" description="RING-type" evidence="6">
    <location>
        <begin position="241"/>
        <end position="279"/>
    </location>
</feature>
<sequence>MRRTEVVVDPAPRSPSSASPARSTASIRVRVRPSASALTAADGGSGGWTLPPLNQFMTLPRRFLPASFGAAVDSSPSPSGRSGVGTVNRNRNALVAAANRATMTNLLHGEDEAWATHDRFVLPHMVHFQDAFDPSDTATGPAQQPEEIDLTLSSSEDEDGGQNAADSDDVIEILDVSESLGVPPPAPLRRKRRRPGVAATASTELVPKRQHLADITRSAESTTISMRNNEVVEEFKKRLKCSVCLDVLEDMTSTLCGHIFCAGCIHQAIRANGKCPLCQRRLHLKDTHRLFF</sequence>
<evidence type="ECO:0000259" key="6">
    <source>
        <dbReference type="PROSITE" id="PS50089"/>
    </source>
</evidence>
<dbReference type="OrthoDB" id="6105938at2759"/>
<dbReference type="InterPro" id="IPR049627">
    <property type="entry name" value="SLX8"/>
</dbReference>
<dbReference type="SMART" id="SM00184">
    <property type="entry name" value="RING"/>
    <property type="match status" value="1"/>
</dbReference>
<dbReference type="PANTHER" id="PTHR47094">
    <property type="entry name" value="ELFLESS, ISOFORM B"/>
    <property type="match status" value="1"/>
</dbReference>
<feature type="region of interest" description="Disordered" evidence="5">
    <location>
        <begin position="1"/>
        <end position="28"/>
    </location>
</feature>
<dbReference type="PROSITE" id="PS50089">
    <property type="entry name" value="ZF_RING_2"/>
    <property type="match status" value="1"/>
</dbReference>
<feature type="region of interest" description="Disordered" evidence="5">
    <location>
        <begin position="181"/>
        <end position="202"/>
    </location>
</feature>
<evidence type="ECO:0000256" key="3">
    <source>
        <dbReference type="ARBA" id="ARBA00022833"/>
    </source>
</evidence>
<dbReference type="InterPro" id="IPR017907">
    <property type="entry name" value="Znf_RING_CS"/>
</dbReference>
<keyword evidence="1" id="KW-0479">Metal-binding</keyword>
<protein>
    <recommendedName>
        <fullName evidence="6">RING-type domain-containing protein</fullName>
    </recommendedName>
</protein>
<keyword evidence="3" id="KW-0862">Zinc</keyword>
<dbReference type="PANTHER" id="PTHR47094:SF1">
    <property type="entry name" value="RING-TYPE E3 UBIQUITIN TRANSFERASE"/>
    <property type="match status" value="1"/>
</dbReference>
<organism evidence="7 8">
    <name type="scientific">Phytophthora pseudosyringae</name>
    <dbReference type="NCBI Taxonomy" id="221518"/>
    <lineage>
        <taxon>Eukaryota</taxon>
        <taxon>Sar</taxon>
        <taxon>Stramenopiles</taxon>
        <taxon>Oomycota</taxon>
        <taxon>Peronosporomycetes</taxon>
        <taxon>Peronosporales</taxon>
        <taxon>Peronosporaceae</taxon>
        <taxon>Phytophthora</taxon>
    </lineage>
</organism>
<evidence type="ECO:0000313" key="8">
    <source>
        <dbReference type="Proteomes" id="UP000694044"/>
    </source>
</evidence>
<dbReference type="EMBL" id="JAGDFM010000103">
    <property type="protein sequence ID" value="KAG7386294.1"/>
    <property type="molecule type" value="Genomic_DNA"/>
</dbReference>
<gene>
    <name evidence="7" type="ORF">PHYPSEUDO_000422</name>
</gene>
<reference evidence="7" key="1">
    <citation type="submission" date="2021-02" db="EMBL/GenBank/DDBJ databases">
        <authorList>
            <person name="Palmer J.M."/>
        </authorList>
    </citation>
    <scope>NUCLEOTIDE SEQUENCE</scope>
    <source>
        <strain evidence="7">SCRP734</strain>
    </source>
</reference>
<proteinExistence type="predicted"/>
<evidence type="ECO:0000256" key="1">
    <source>
        <dbReference type="ARBA" id="ARBA00022723"/>
    </source>
</evidence>